<evidence type="ECO:0000313" key="2">
    <source>
        <dbReference type="Proteomes" id="UP000831963"/>
    </source>
</evidence>
<evidence type="ECO:0000313" key="1">
    <source>
        <dbReference type="EMBL" id="UPL14373.1"/>
    </source>
</evidence>
<protein>
    <submittedName>
        <fullName evidence="1">Uncharacterized protein</fullName>
    </submittedName>
</protein>
<reference evidence="1 2" key="1">
    <citation type="submission" date="2021-06" db="EMBL/GenBank/DDBJ databases">
        <title>Genome-based taxonomic framework of Microbacterium strains isolated from marine environment, the description of four new species and reclassification of four preexisting species.</title>
        <authorList>
            <person name="Lee S.D."/>
            <person name="Kim S.-M."/>
            <person name="Byeon Y.-S."/>
            <person name="Yang H.L."/>
            <person name="Kim I.S."/>
        </authorList>
    </citation>
    <scope>NUCLEOTIDE SEQUENCE [LARGE SCALE GENOMIC DNA]</scope>
    <source>
        <strain evidence="1 2">SSW1-36</strain>
    </source>
</reference>
<organism evidence="1 2">
    <name type="scientific">Microbacterium galbinum</name>
    <dbReference type="NCBI Taxonomy" id="2851646"/>
    <lineage>
        <taxon>Bacteria</taxon>
        <taxon>Bacillati</taxon>
        <taxon>Actinomycetota</taxon>
        <taxon>Actinomycetes</taxon>
        <taxon>Micrococcales</taxon>
        <taxon>Microbacteriaceae</taxon>
        <taxon>Microbacterium</taxon>
    </lineage>
</organism>
<dbReference type="RefSeq" id="WP_247623799.1">
    <property type="nucleotide sequence ID" value="NZ_CP078077.1"/>
</dbReference>
<gene>
    <name evidence="1" type="ORF">KV396_07760</name>
</gene>
<accession>A0ABY4INS9</accession>
<name>A0ABY4INS9_9MICO</name>
<keyword evidence="2" id="KW-1185">Reference proteome</keyword>
<proteinExistence type="predicted"/>
<sequence length="80" mass="8923">MAERFTLDEAGYILYSDMVERLRERFPTVPVWRLEQVAAAEHDAITGGVLQIVPAEVEDGTIEMLERESQSVSAENEGVA</sequence>
<dbReference type="EMBL" id="CP078077">
    <property type="protein sequence ID" value="UPL14373.1"/>
    <property type="molecule type" value="Genomic_DNA"/>
</dbReference>
<dbReference type="Proteomes" id="UP000831963">
    <property type="component" value="Chromosome"/>
</dbReference>